<keyword evidence="3" id="KW-1185">Reference proteome</keyword>
<dbReference type="EMBL" id="SMAB01000026">
    <property type="protein sequence ID" value="TCS78632.1"/>
    <property type="molecule type" value="Genomic_DNA"/>
</dbReference>
<dbReference type="InterPro" id="IPR050900">
    <property type="entry name" value="Transposase_IS3/IS150/IS904"/>
</dbReference>
<dbReference type="InterPro" id="IPR036397">
    <property type="entry name" value="RNaseH_sf"/>
</dbReference>
<dbReference type="InterPro" id="IPR001584">
    <property type="entry name" value="Integrase_cat-core"/>
</dbReference>
<comment type="caution">
    <text evidence="2">The sequence shown here is derived from an EMBL/GenBank/DDBJ whole genome shotgun (WGS) entry which is preliminary data.</text>
</comment>
<evidence type="ECO:0000313" key="3">
    <source>
        <dbReference type="Proteomes" id="UP000295788"/>
    </source>
</evidence>
<name>A0A4V2URR3_9BACI</name>
<dbReference type="Gene3D" id="3.30.420.10">
    <property type="entry name" value="Ribonuclease H-like superfamily/Ribonuclease H"/>
    <property type="match status" value="1"/>
</dbReference>
<dbReference type="GO" id="GO:0003676">
    <property type="term" value="F:nucleic acid binding"/>
    <property type="evidence" value="ECO:0007669"/>
    <property type="project" value="InterPro"/>
</dbReference>
<accession>A0A4V2URR3</accession>
<dbReference type="OrthoDB" id="9781005at2"/>
<evidence type="ECO:0000259" key="1">
    <source>
        <dbReference type="PROSITE" id="PS50994"/>
    </source>
</evidence>
<feature type="domain" description="Integrase catalytic" evidence="1">
    <location>
        <begin position="35"/>
        <end position="125"/>
    </location>
</feature>
<organism evidence="2 3">
    <name type="scientific">Tepidibacillus fermentans</name>
    <dbReference type="NCBI Taxonomy" id="1281767"/>
    <lineage>
        <taxon>Bacteria</taxon>
        <taxon>Bacillati</taxon>
        <taxon>Bacillota</taxon>
        <taxon>Bacilli</taxon>
        <taxon>Bacillales</taxon>
        <taxon>Bacillaceae</taxon>
        <taxon>Tepidibacillus</taxon>
    </lineage>
</organism>
<dbReference type="GO" id="GO:0015074">
    <property type="term" value="P:DNA integration"/>
    <property type="evidence" value="ECO:0007669"/>
    <property type="project" value="InterPro"/>
</dbReference>
<dbReference type="AlphaFoldDB" id="A0A4V2URR3"/>
<dbReference type="Pfam" id="PF00665">
    <property type="entry name" value="rve"/>
    <property type="match status" value="1"/>
</dbReference>
<dbReference type="PANTHER" id="PTHR46889:SF4">
    <property type="entry name" value="TRANSPOSASE INSO FOR INSERTION SEQUENCE ELEMENT IS911B-RELATED"/>
    <property type="match status" value="1"/>
</dbReference>
<reference evidence="2 3" key="1">
    <citation type="submission" date="2019-03" db="EMBL/GenBank/DDBJ databases">
        <title>Genomic Encyclopedia of Type Strains, Phase IV (KMG-IV): sequencing the most valuable type-strain genomes for metagenomic binning, comparative biology and taxonomic classification.</title>
        <authorList>
            <person name="Goeker M."/>
        </authorList>
    </citation>
    <scope>NUCLEOTIDE SEQUENCE [LARGE SCALE GENOMIC DNA]</scope>
    <source>
        <strain evidence="2 3">DSM 23802</strain>
    </source>
</reference>
<dbReference type="PROSITE" id="PS50994">
    <property type="entry name" value="INTEGRASE"/>
    <property type="match status" value="1"/>
</dbReference>
<dbReference type="PANTHER" id="PTHR46889">
    <property type="entry name" value="TRANSPOSASE INSF FOR INSERTION SEQUENCE IS3B-RELATED"/>
    <property type="match status" value="1"/>
</dbReference>
<evidence type="ECO:0000313" key="2">
    <source>
        <dbReference type="EMBL" id="TCS78632.1"/>
    </source>
</evidence>
<dbReference type="InterPro" id="IPR012337">
    <property type="entry name" value="RNaseH-like_sf"/>
</dbReference>
<proteinExistence type="predicted"/>
<protein>
    <submittedName>
        <fullName evidence="2">Integrase-like protein</fullName>
    </submittedName>
</protein>
<gene>
    <name evidence="2" type="ORF">EDD72_12611</name>
</gene>
<dbReference type="SUPFAM" id="SSF53098">
    <property type="entry name" value="Ribonuclease H-like"/>
    <property type="match status" value="1"/>
</dbReference>
<sequence>MKVSGLQSVIRRKRKHYPRSSPQHVTENVLNREFKATKPNEKWVTDVTELKYGSSKKAYLSAILDLYDGSIVSYMLGHSNNNQLVFKTLDQAIASLQGEQPLIHSVDSPHTSVLFSSFREKVFIA</sequence>
<dbReference type="Proteomes" id="UP000295788">
    <property type="component" value="Unassembled WGS sequence"/>
</dbReference>